<dbReference type="AlphaFoldDB" id="A0AAN8ICQ4"/>
<evidence type="ECO:0000313" key="3">
    <source>
        <dbReference type="Proteomes" id="UP001316803"/>
    </source>
</evidence>
<name>A0AAN8ICQ4_9EURO</name>
<dbReference type="InterPro" id="IPR011333">
    <property type="entry name" value="SKP1/BTB/POZ_sf"/>
</dbReference>
<dbReference type="Pfam" id="PF00651">
    <property type="entry name" value="BTB"/>
    <property type="match status" value="1"/>
</dbReference>
<dbReference type="PANTHER" id="PTHR47843">
    <property type="entry name" value="BTB DOMAIN-CONTAINING PROTEIN-RELATED"/>
    <property type="match status" value="1"/>
</dbReference>
<dbReference type="EMBL" id="JAKLMC020000001">
    <property type="protein sequence ID" value="KAK5958895.1"/>
    <property type="molecule type" value="Genomic_DNA"/>
</dbReference>
<dbReference type="PROSITE" id="PS50097">
    <property type="entry name" value="BTB"/>
    <property type="match status" value="1"/>
</dbReference>
<dbReference type="InterPro" id="IPR000210">
    <property type="entry name" value="BTB/POZ_dom"/>
</dbReference>
<dbReference type="Proteomes" id="UP001316803">
    <property type="component" value="Unassembled WGS sequence"/>
</dbReference>
<reference evidence="2 3" key="1">
    <citation type="submission" date="2022-12" db="EMBL/GenBank/DDBJ databases">
        <title>Genomic features and morphological characterization of a novel Knufia sp. strain isolated from spacecraft assembly facility.</title>
        <authorList>
            <person name="Teixeira M."/>
            <person name="Chander A.M."/>
            <person name="Stajich J.E."/>
            <person name="Venkateswaran K."/>
        </authorList>
    </citation>
    <scope>NUCLEOTIDE SEQUENCE [LARGE SCALE GENOMIC DNA]</scope>
    <source>
        <strain evidence="2 3">FJI-L2-BK-P2</strain>
    </source>
</reference>
<dbReference type="Gene3D" id="3.30.710.10">
    <property type="entry name" value="Potassium Channel Kv1.1, Chain A"/>
    <property type="match status" value="1"/>
</dbReference>
<protein>
    <submittedName>
        <fullName evidence="2">Kelch-like protein 10</fullName>
    </submittedName>
</protein>
<evidence type="ECO:0000259" key="1">
    <source>
        <dbReference type="PROSITE" id="PS50097"/>
    </source>
</evidence>
<proteinExistence type="predicted"/>
<sequence length="289" mass="32862">MGVKATPLPERMAPGPVELIHGPATTFNMEENLRSSRFTDLSILCGEYTFYVHKVIVTKACKYFKNLLDEACKDQVLELGTTKIDDEPAMVARLIHFLYTGNYPKTHVAHTGVKSFIPLPDTYVVAGREDLLHASMYAMGVKYGVKDLAFTAAEAFRRLGPGNGKIFESNDWPDLSAFIYNSTPVKDRHLRNIVVRQFQWALHHDRSLLDMDKLEKLLNEIPSLAFDLATIPLTKDTYKCSGCSHWQHALTLRCEHKERHKANDNECFKLGLKEQECFKCHKVAVFSKK</sequence>
<comment type="caution">
    <text evidence="2">The sequence shown here is derived from an EMBL/GenBank/DDBJ whole genome shotgun (WGS) entry which is preliminary data.</text>
</comment>
<feature type="domain" description="BTB" evidence="1">
    <location>
        <begin position="39"/>
        <end position="107"/>
    </location>
</feature>
<keyword evidence="3" id="KW-1185">Reference proteome</keyword>
<dbReference type="CDD" id="cd18186">
    <property type="entry name" value="BTB_POZ_ZBTB_KLHL-like"/>
    <property type="match status" value="1"/>
</dbReference>
<evidence type="ECO:0000313" key="2">
    <source>
        <dbReference type="EMBL" id="KAK5958895.1"/>
    </source>
</evidence>
<dbReference type="PANTHER" id="PTHR47843:SF5">
    <property type="entry name" value="BTB_POZ DOMAIN PROTEIN"/>
    <property type="match status" value="1"/>
</dbReference>
<gene>
    <name evidence="2" type="primary">KLHL10</name>
    <name evidence="2" type="ORF">OHC33_000739</name>
</gene>
<accession>A0AAN8ICQ4</accession>
<organism evidence="2 3">
    <name type="scientific">Knufia fluminis</name>
    <dbReference type="NCBI Taxonomy" id="191047"/>
    <lineage>
        <taxon>Eukaryota</taxon>
        <taxon>Fungi</taxon>
        <taxon>Dikarya</taxon>
        <taxon>Ascomycota</taxon>
        <taxon>Pezizomycotina</taxon>
        <taxon>Eurotiomycetes</taxon>
        <taxon>Chaetothyriomycetidae</taxon>
        <taxon>Chaetothyriales</taxon>
        <taxon>Trichomeriaceae</taxon>
        <taxon>Knufia</taxon>
    </lineage>
</organism>
<dbReference type="SUPFAM" id="SSF54695">
    <property type="entry name" value="POZ domain"/>
    <property type="match status" value="1"/>
</dbReference>